<feature type="region of interest" description="Disordered" evidence="1">
    <location>
        <begin position="202"/>
        <end position="244"/>
    </location>
</feature>
<feature type="region of interest" description="Disordered" evidence="1">
    <location>
        <begin position="124"/>
        <end position="150"/>
    </location>
</feature>
<proteinExistence type="predicted"/>
<feature type="region of interest" description="Disordered" evidence="1">
    <location>
        <begin position="505"/>
        <end position="538"/>
    </location>
</feature>
<dbReference type="AlphaFoldDB" id="A0A9P7EYI2"/>
<dbReference type="OrthoDB" id="2645888at2759"/>
<feature type="compositionally biased region" description="Basic and acidic residues" evidence="1">
    <location>
        <begin position="391"/>
        <end position="401"/>
    </location>
</feature>
<dbReference type="RefSeq" id="XP_041287794.1">
    <property type="nucleotide sequence ID" value="XM_041434171.1"/>
</dbReference>
<comment type="caution">
    <text evidence="2">The sequence shown here is derived from an EMBL/GenBank/DDBJ whole genome shotgun (WGS) entry which is preliminary data.</text>
</comment>
<feature type="compositionally biased region" description="Low complexity" evidence="1">
    <location>
        <begin position="125"/>
        <end position="142"/>
    </location>
</feature>
<evidence type="ECO:0000313" key="3">
    <source>
        <dbReference type="Proteomes" id="UP000823399"/>
    </source>
</evidence>
<organism evidence="2 3">
    <name type="scientific">Suillus discolor</name>
    <dbReference type="NCBI Taxonomy" id="1912936"/>
    <lineage>
        <taxon>Eukaryota</taxon>
        <taxon>Fungi</taxon>
        <taxon>Dikarya</taxon>
        <taxon>Basidiomycota</taxon>
        <taxon>Agaricomycotina</taxon>
        <taxon>Agaricomycetes</taxon>
        <taxon>Agaricomycetidae</taxon>
        <taxon>Boletales</taxon>
        <taxon>Suillineae</taxon>
        <taxon>Suillaceae</taxon>
        <taxon>Suillus</taxon>
    </lineage>
</organism>
<dbReference type="Proteomes" id="UP000823399">
    <property type="component" value="Unassembled WGS sequence"/>
</dbReference>
<sequence>MTPQEAANDALNTTLIDVQSLMKRCMKLKEADPETFRLSDEIARRVAKDLKLYAGTATSFSPLLLSCAAIIRQCSKAGTFESVPDWTSVAEDDPRIKTHPRFEKTLGYRRPSLVEVPADLDPQDAASASATTVPSAAPVSPTSAPPALPASQSLDNLIAAPAAEHKLVSPAPDPMAAGIQSPPHLPVKFNLFVAGTKKKSGMVAPQVGNTKKRKAEDEDTDVDDPKSHPPSSKPRQKRKKKFLSADEDKVCTGTIYVKSNAASDKDSDAAGPDLSDAADDESFLEVETRPAEWGQDSQIATPWKCDKCTKLDIPCVVLPDKKFGYTRLACANCDHMKITCAIDGVGVRQRMQAKAAAATSKPARNSGTRMKTSRAISKTPGKRSLAQPPRVELDVIEEKKQQLGPPVGAPMRKVPTVGTSRRPAQDDQPAPENRADPEPTARDILQSIHDLGRRLDLLATNERVDALEVRSPSSVVRFRGHIRIAIDIITVFGCIPRGTYPAAHQEGPADPFRGRNSAIYSSLAPQTPKFTDDPTESQ</sequence>
<feature type="region of interest" description="Disordered" evidence="1">
    <location>
        <begin position="353"/>
        <end position="441"/>
    </location>
</feature>
<reference evidence="2" key="1">
    <citation type="journal article" date="2020" name="New Phytol.">
        <title>Comparative genomics reveals dynamic genome evolution in host specialist ectomycorrhizal fungi.</title>
        <authorList>
            <person name="Lofgren L.A."/>
            <person name="Nguyen N.H."/>
            <person name="Vilgalys R."/>
            <person name="Ruytinx J."/>
            <person name="Liao H.L."/>
            <person name="Branco S."/>
            <person name="Kuo A."/>
            <person name="LaButti K."/>
            <person name="Lipzen A."/>
            <person name="Andreopoulos W."/>
            <person name="Pangilinan J."/>
            <person name="Riley R."/>
            <person name="Hundley H."/>
            <person name="Na H."/>
            <person name="Barry K."/>
            <person name="Grigoriev I.V."/>
            <person name="Stajich J.E."/>
            <person name="Kennedy P.G."/>
        </authorList>
    </citation>
    <scope>NUCLEOTIDE SEQUENCE</scope>
    <source>
        <strain evidence="2">FC423</strain>
    </source>
</reference>
<keyword evidence="3" id="KW-1185">Reference proteome</keyword>
<evidence type="ECO:0008006" key="4">
    <source>
        <dbReference type="Google" id="ProtNLM"/>
    </source>
</evidence>
<accession>A0A9P7EYI2</accession>
<dbReference type="EMBL" id="JABBWM010000075">
    <property type="protein sequence ID" value="KAG2095279.1"/>
    <property type="molecule type" value="Genomic_DNA"/>
</dbReference>
<gene>
    <name evidence="2" type="ORF">F5147DRAFT_656927</name>
</gene>
<protein>
    <recommendedName>
        <fullName evidence="4">Zn(2)-C6 fungal-type domain-containing protein</fullName>
    </recommendedName>
</protein>
<dbReference type="GeneID" id="64696430"/>
<evidence type="ECO:0000256" key="1">
    <source>
        <dbReference type="SAM" id="MobiDB-lite"/>
    </source>
</evidence>
<feature type="compositionally biased region" description="Polar residues" evidence="1">
    <location>
        <begin position="362"/>
        <end position="376"/>
    </location>
</feature>
<feature type="compositionally biased region" description="Polar residues" evidence="1">
    <location>
        <begin position="518"/>
        <end position="529"/>
    </location>
</feature>
<feature type="region of interest" description="Disordered" evidence="1">
    <location>
        <begin position="262"/>
        <end position="281"/>
    </location>
</feature>
<evidence type="ECO:0000313" key="2">
    <source>
        <dbReference type="EMBL" id="KAG2095279.1"/>
    </source>
</evidence>
<name>A0A9P7EYI2_9AGAM</name>